<sequence>MYSSWEHPMPTAEYGGATDVSFIIGIDDNASNGCNEIIINSLDKLNNQRLLILKIIWKAAIKQASPPASSPITLIFGTYFIELSSNIIQTNAQHKQYVIGIVDILVTSGYDLVPMNYLKPFQFYEGYSISDEYSSNYEDYYSGL</sequence>
<gene>
    <name evidence="1" type="ORF">EZS28_002495</name>
</gene>
<name>A0A5J4X420_9EUKA</name>
<reference evidence="1 2" key="1">
    <citation type="submission" date="2019-03" db="EMBL/GenBank/DDBJ databases">
        <title>Single cell metagenomics reveals metabolic interactions within the superorganism composed of flagellate Streblomastix strix and complex community of Bacteroidetes bacteria on its surface.</title>
        <authorList>
            <person name="Treitli S.C."/>
            <person name="Kolisko M."/>
            <person name="Husnik F."/>
            <person name="Keeling P."/>
            <person name="Hampl V."/>
        </authorList>
    </citation>
    <scope>NUCLEOTIDE SEQUENCE [LARGE SCALE GENOMIC DNA]</scope>
    <source>
        <strain evidence="1">ST1C</strain>
    </source>
</reference>
<dbReference type="Proteomes" id="UP000324800">
    <property type="component" value="Unassembled WGS sequence"/>
</dbReference>
<dbReference type="AlphaFoldDB" id="A0A5J4X420"/>
<proteinExistence type="predicted"/>
<dbReference type="EMBL" id="SNRW01000303">
    <property type="protein sequence ID" value="KAA6401981.1"/>
    <property type="molecule type" value="Genomic_DNA"/>
</dbReference>
<evidence type="ECO:0000313" key="2">
    <source>
        <dbReference type="Proteomes" id="UP000324800"/>
    </source>
</evidence>
<organism evidence="1 2">
    <name type="scientific">Streblomastix strix</name>
    <dbReference type="NCBI Taxonomy" id="222440"/>
    <lineage>
        <taxon>Eukaryota</taxon>
        <taxon>Metamonada</taxon>
        <taxon>Preaxostyla</taxon>
        <taxon>Oxymonadida</taxon>
        <taxon>Streblomastigidae</taxon>
        <taxon>Streblomastix</taxon>
    </lineage>
</organism>
<evidence type="ECO:0000313" key="1">
    <source>
        <dbReference type="EMBL" id="KAA6401981.1"/>
    </source>
</evidence>
<accession>A0A5J4X420</accession>
<protein>
    <submittedName>
        <fullName evidence="1">Uncharacterized protein</fullName>
    </submittedName>
</protein>
<comment type="caution">
    <text evidence="1">The sequence shown here is derived from an EMBL/GenBank/DDBJ whole genome shotgun (WGS) entry which is preliminary data.</text>
</comment>